<protein>
    <recommendedName>
        <fullName evidence="2">FCP1 homology domain-containing protein</fullName>
    </recommendedName>
</protein>
<evidence type="ECO:0000313" key="4">
    <source>
        <dbReference type="Proteomes" id="UP000467840"/>
    </source>
</evidence>
<feature type="region of interest" description="Disordered" evidence="1">
    <location>
        <begin position="279"/>
        <end position="303"/>
    </location>
</feature>
<feature type="domain" description="FCP1 homology" evidence="2">
    <location>
        <begin position="494"/>
        <end position="653"/>
    </location>
</feature>
<accession>A0A6A6KJQ9</accession>
<dbReference type="PANTHER" id="PTHR35317:SF34">
    <property type="match status" value="1"/>
</dbReference>
<dbReference type="PROSITE" id="PS50969">
    <property type="entry name" value="FCP1"/>
    <property type="match status" value="1"/>
</dbReference>
<dbReference type="FunFam" id="3.40.50.1000:FF:000035">
    <property type="entry name" value="RNA polymerase II C-terminal domain phosphatase-like 1"/>
    <property type="match status" value="1"/>
</dbReference>
<feature type="compositionally biased region" description="Acidic residues" evidence="1">
    <location>
        <begin position="291"/>
        <end position="302"/>
    </location>
</feature>
<dbReference type="Pfam" id="PF03031">
    <property type="entry name" value="NIF"/>
    <property type="match status" value="1"/>
</dbReference>
<dbReference type="Gene3D" id="3.40.50.1000">
    <property type="entry name" value="HAD superfamily/HAD-like"/>
    <property type="match status" value="1"/>
</dbReference>
<dbReference type="InterPro" id="IPR023214">
    <property type="entry name" value="HAD_sf"/>
</dbReference>
<dbReference type="Pfam" id="PF25597">
    <property type="entry name" value="SH3_retrovirus"/>
    <property type="match status" value="1"/>
</dbReference>
<dbReference type="Proteomes" id="UP000467840">
    <property type="component" value="Chromosome 8"/>
</dbReference>
<dbReference type="InterPro" id="IPR036412">
    <property type="entry name" value="HAD-like_sf"/>
</dbReference>
<reference evidence="3 4" key="1">
    <citation type="journal article" date="2020" name="Mol. Plant">
        <title>The Chromosome-Based Rubber Tree Genome Provides New Insights into Spurge Genome Evolution and Rubber Biosynthesis.</title>
        <authorList>
            <person name="Liu J."/>
            <person name="Shi C."/>
            <person name="Shi C.C."/>
            <person name="Li W."/>
            <person name="Zhang Q.J."/>
            <person name="Zhang Y."/>
            <person name="Li K."/>
            <person name="Lu H.F."/>
            <person name="Shi C."/>
            <person name="Zhu S.T."/>
            <person name="Xiao Z.Y."/>
            <person name="Nan H."/>
            <person name="Yue Y."/>
            <person name="Zhu X.G."/>
            <person name="Wu Y."/>
            <person name="Hong X.N."/>
            <person name="Fan G.Y."/>
            <person name="Tong Y."/>
            <person name="Zhang D."/>
            <person name="Mao C.L."/>
            <person name="Liu Y.L."/>
            <person name="Hao S.J."/>
            <person name="Liu W.Q."/>
            <person name="Lv M.Q."/>
            <person name="Zhang H.B."/>
            <person name="Liu Y."/>
            <person name="Hu-Tang G.R."/>
            <person name="Wang J.P."/>
            <person name="Wang J.H."/>
            <person name="Sun Y.H."/>
            <person name="Ni S.B."/>
            <person name="Chen W.B."/>
            <person name="Zhang X.C."/>
            <person name="Jiao Y.N."/>
            <person name="Eichler E.E."/>
            <person name="Li G.H."/>
            <person name="Liu X."/>
            <person name="Gao L.Z."/>
        </authorList>
    </citation>
    <scope>NUCLEOTIDE SEQUENCE [LARGE SCALE GENOMIC DNA]</scope>
    <source>
        <strain evidence="4">cv. GT1</strain>
        <tissue evidence="3">Leaf</tissue>
    </source>
</reference>
<name>A0A6A6KJQ9_HEVBR</name>
<evidence type="ECO:0000259" key="2">
    <source>
        <dbReference type="PROSITE" id="PS50969"/>
    </source>
</evidence>
<dbReference type="InterPro" id="IPR057670">
    <property type="entry name" value="SH3_retrovirus"/>
</dbReference>
<evidence type="ECO:0000256" key="1">
    <source>
        <dbReference type="SAM" id="MobiDB-lite"/>
    </source>
</evidence>
<dbReference type="Pfam" id="PF14223">
    <property type="entry name" value="Retrotran_gag_2"/>
    <property type="match status" value="1"/>
</dbReference>
<dbReference type="SUPFAM" id="SSF56784">
    <property type="entry name" value="HAD-like"/>
    <property type="match status" value="1"/>
</dbReference>
<organism evidence="3 4">
    <name type="scientific">Hevea brasiliensis</name>
    <name type="common">Para rubber tree</name>
    <name type="synonym">Siphonia brasiliensis</name>
    <dbReference type="NCBI Taxonomy" id="3981"/>
    <lineage>
        <taxon>Eukaryota</taxon>
        <taxon>Viridiplantae</taxon>
        <taxon>Streptophyta</taxon>
        <taxon>Embryophyta</taxon>
        <taxon>Tracheophyta</taxon>
        <taxon>Spermatophyta</taxon>
        <taxon>Magnoliopsida</taxon>
        <taxon>eudicotyledons</taxon>
        <taxon>Gunneridae</taxon>
        <taxon>Pentapetalae</taxon>
        <taxon>rosids</taxon>
        <taxon>fabids</taxon>
        <taxon>Malpighiales</taxon>
        <taxon>Euphorbiaceae</taxon>
        <taxon>Crotonoideae</taxon>
        <taxon>Micrandreae</taxon>
        <taxon>Hevea</taxon>
    </lineage>
</organism>
<dbReference type="PANTHER" id="PTHR35317">
    <property type="entry name" value="OS04G0629600 PROTEIN"/>
    <property type="match status" value="1"/>
</dbReference>
<gene>
    <name evidence="3" type="ORF">GH714_008333</name>
</gene>
<proteinExistence type="predicted"/>
<dbReference type="AlphaFoldDB" id="A0A6A6KJQ9"/>
<keyword evidence="4" id="KW-1185">Reference proteome</keyword>
<comment type="caution">
    <text evidence="3">The sequence shown here is derived from an EMBL/GenBank/DDBJ whole genome shotgun (WGS) entry which is preliminary data.</text>
</comment>
<sequence length="733" mass="83894">MTESSSFVQPAIPKFDGHYDHWSMLMENFLRSKEYWSLVENGVPAAAEGETLTDVQKKSIDDQKLKDLKAKNFLFQALDRSVLETILKKDTAKDIWDSMKQKYQGTTRVKRAQLQALRKEFEVLQMKNGETVNEYIARALSIANKMKANGEDKGDVAVVEKILSRMLPVSQTWTFSMGMFAEGSEFCRGTRRIVVDGIYNYRDSVKLGNNSSLLVKGKGNIREESKAYRLYDPTSNKIIASRDVVFEEDKSWEWNKKNEEIVVRDLEWGVDEEELNDNTEADPIFSTAEGSESDPNDADLLSDSDQVRARVPPVWMRDYETGFKSVVYRGELCLGELDAIQVTDQNFQFPNNEIRVHRIWRSGCCSPLSILQTISSYFVLCKHESSSPHEQPHLINLHAACFHEFRVFGYALFFIGDEDIHLVAMQSKLKKFQVSLLLLLYSSGSCEHYEVSSLKIELRCVVGLGLHYTERDMDNGKMFKVQLEEVPPLSETHERFIRPVIRLQDKNIVLTPINPEIRDTSVLVRLRPAWEDLRSYLIAKGHKRFEVYVCTVAERDYALEMWRLLDPESHLIAAKQLLDHIVCVKSGSRKSLSNVFQDGMCHPKMGMVIDDRSNVWEDKDQPQVHVVPAFTPYYASQAETANAVPVLCVARNVACNVRGCFFKEFNENLIRRISEVFYEDEAINLPHAPDVSNYMISEDAGFVPNGITNAPINECMNVIEVEQRLNQLFSSFT</sequence>
<evidence type="ECO:0000313" key="3">
    <source>
        <dbReference type="EMBL" id="KAF2288545.1"/>
    </source>
</evidence>
<dbReference type="InterPro" id="IPR004274">
    <property type="entry name" value="FCP1_dom"/>
</dbReference>
<dbReference type="SMART" id="SM00577">
    <property type="entry name" value="CPDc"/>
    <property type="match status" value="1"/>
</dbReference>
<dbReference type="EMBL" id="JAAGAX010000016">
    <property type="protein sequence ID" value="KAF2288545.1"/>
    <property type="molecule type" value="Genomic_DNA"/>
</dbReference>